<dbReference type="PANTHER" id="PTHR43611:SF3">
    <property type="entry name" value="FLAVIN MONONUCLEOTIDE HYDROLASE 1, CHLOROPLATIC"/>
    <property type="match status" value="1"/>
</dbReference>
<dbReference type="Proteomes" id="UP000030008">
    <property type="component" value="Unassembled WGS sequence"/>
</dbReference>
<dbReference type="InterPro" id="IPR036412">
    <property type="entry name" value="HAD-like_sf"/>
</dbReference>
<dbReference type="SUPFAM" id="SSF56784">
    <property type="entry name" value="HAD-like"/>
    <property type="match status" value="1"/>
</dbReference>
<dbReference type="NCBIfam" id="TIGR01509">
    <property type="entry name" value="HAD-SF-IA-v3"/>
    <property type="match status" value="1"/>
</dbReference>
<dbReference type="SFLD" id="SFLDS00003">
    <property type="entry name" value="Haloacid_Dehalogenase"/>
    <property type="match status" value="1"/>
</dbReference>
<dbReference type="EMBL" id="JQIF01000064">
    <property type="protein sequence ID" value="KGJ52509.1"/>
    <property type="molecule type" value="Genomic_DNA"/>
</dbReference>
<dbReference type="Pfam" id="PF00702">
    <property type="entry name" value="Hydrolase"/>
    <property type="match status" value="1"/>
</dbReference>
<dbReference type="CDD" id="cd02603">
    <property type="entry name" value="HAD_sEH-N_like"/>
    <property type="match status" value="1"/>
</dbReference>
<reference evidence="1 2" key="1">
    <citation type="submission" date="2014-08" db="EMBL/GenBank/DDBJ databases">
        <title>Clostridium innocuum, an unnegligible vancomycin-resistant pathogen causing extra-intestinal infections.</title>
        <authorList>
            <person name="Feng Y."/>
            <person name="Chiu C.-H."/>
        </authorList>
    </citation>
    <scope>NUCLEOTIDE SEQUENCE [LARGE SCALE GENOMIC DNA]</scope>
    <source>
        <strain evidence="1 2">AN88</strain>
    </source>
</reference>
<dbReference type="InterPro" id="IPR006439">
    <property type="entry name" value="HAD-SF_hydro_IA"/>
</dbReference>
<accession>A0A099I3G9</accession>
<dbReference type="PRINTS" id="PR00413">
    <property type="entry name" value="HADHALOGNASE"/>
</dbReference>
<dbReference type="SFLD" id="SFLDG01129">
    <property type="entry name" value="C1.5:_HAD__Beta-PGM__Phosphata"/>
    <property type="match status" value="1"/>
</dbReference>
<dbReference type="InterPro" id="IPR023214">
    <property type="entry name" value="HAD_sf"/>
</dbReference>
<name>A0A099I3G9_CLOIN</name>
<evidence type="ECO:0000313" key="2">
    <source>
        <dbReference type="Proteomes" id="UP000030008"/>
    </source>
</evidence>
<protein>
    <submittedName>
        <fullName evidence="1">Haloacid dehalogenase</fullName>
    </submittedName>
</protein>
<dbReference type="PANTHER" id="PTHR43611">
    <property type="entry name" value="ALPHA-D-GLUCOSE 1-PHOSPHATE PHOSPHATASE"/>
    <property type="match status" value="1"/>
</dbReference>
<evidence type="ECO:0000313" key="1">
    <source>
        <dbReference type="EMBL" id="KGJ52509.1"/>
    </source>
</evidence>
<sequence length="205" mass="24166">MIKHIVFDIGNVLMTFAPETYFIRWFQSEEKTHRVCSRIFTHEAWEKYDQGIWMLEDLYAVYHDAYPDMVEDTDIVLQNWLQLMQPMQESIAFMKQMKNAGYGIYILSNISQDSADYLKETQQFFPLADGAVLSYEEKTNKPDPYIFEVLLERYELNAEELLYLDDNVENIRQAEKMGIQGILFTDEGCIAKAQKLLKEECHVKD</sequence>
<dbReference type="Gene3D" id="3.40.50.1000">
    <property type="entry name" value="HAD superfamily/HAD-like"/>
    <property type="match status" value="1"/>
</dbReference>
<dbReference type="InterPro" id="IPR023198">
    <property type="entry name" value="PGP-like_dom2"/>
</dbReference>
<dbReference type="RefSeq" id="WP_044906112.1">
    <property type="nucleotide sequence ID" value="NZ_JQIF01000064.1"/>
</dbReference>
<proteinExistence type="predicted"/>
<gene>
    <name evidence="1" type="ORF">CIAN88_14310</name>
</gene>
<organism evidence="1 2">
    <name type="scientific">Clostridium innocuum</name>
    <dbReference type="NCBI Taxonomy" id="1522"/>
    <lineage>
        <taxon>Bacteria</taxon>
        <taxon>Bacillati</taxon>
        <taxon>Bacillota</taxon>
        <taxon>Clostridia</taxon>
        <taxon>Eubacteriales</taxon>
        <taxon>Clostridiaceae</taxon>
        <taxon>Clostridium</taxon>
    </lineage>
</organism>
<comment type="caution">
    <text evidence="1">The sequence shown here is derived from an EMBL/GenBank/DDBJ whole genome shotgun (WGS) entry which is preliminary data.</text>
</comment>
<dbReference type="AlphaFoldDB" id="A0A099I3G9"/>
<dbReference type="Gene3D" id="1.10.150.240">
    <property type="entry name" value="Putative phosphatase, domain 2"/>
    <property type="match status" value="1"/>
</dbReference>